<feature type="transmembrane region" description="Helical" evidence="8">
    <location>
        <begin position="226"/>
        <end position="247"/>
    </location>
</feature>
<dbReference type="PROSITE" id="PS51012">
    <property type="entry name" value="ABC_TM2"/>
    <property type="match status" value="1"/>
</dbReference>
<reference evidence="10 11" key="1">
    <citation type="submission" date="2019-02" db="EMBL/GenBank/DDBJ databases">
        <title>Complete Genome Sequence and Methylome Analysis of free living Spirochaetas.</title>
        <authorList>
            <person name="Fomenkov A."/>
            <person name="Dubinina G."/>
            <person name="Leshcheva N."/>
            <person name="Mikheeva N."/>
            <person name="Grabovich M."/>
            <person name="Vincze T."/>
            <person name="Roberts R.J."/>
        </authorList>
    </citation>
    <scope>NUCLEOTIDE SEQUENCE [LARGE SCALE GENOMIC DNA]</scope>
    <source>
        <strain evidence="10 11">K2</strain>
    </source>
</reference>
<evidence type="ECO:0000256" key="2">
    <source>
        <dbReference type="ARBA" id="ARBA00007783"/>
    </source>
</evidence>
<keyword evidence="7 8" id="KW-0472">Membrane</keyword>
<evidence type="ECO:0000256" key="8">
    <source>
        <dbReference type="SAM" id="Phobius"/>
    </source>
</evidence>
<evidence type="ECO:0000256" key="3">
    <source>
        <dbReference type="ARBA" id="ARBA00022448"/>
    </source>
</evidence>
<dbReference type="Proteomes" id="UP000324209">
    <property type="component" value="Chromosome"/>
</dbReference>
<proteinExistence type="inferred from homology"/>
<organism evidence="10 11">
    <name type="scientific">Oceanispirochaeta crateris</name>
    <dbReference type="NCBI Taxonomy" id="2518645"/>
    <lineage>
        <taxon>Bacteria</taxon>
        <taxon>Pseudomonadati</taxon>
        <taxon>Spirochaetota</taxon>
        <taxon>Spirochaetia</taxon>
        <taxon>Spirochaetales</taxon>
        <taxon>Spirochaetaceae</taxon>
        <taxon>Oceanispirochaeta</taxon>
    </lineage>
</organism>
<keyword evidence="3" id="KW-0813">Transport</keyword>
<dbReference type="PANTHER" id="PTHR30294">
    <property type="entry name" value="MEMBRANE COMPONENT OF ABC TRANSPORTER YHHJ-RELATED"/>
    <property type="match status" value="1"/>
</dbReference>
<evidence type="ECO:0000259" key="9">
    <source>
        <dbReference type="PROSITE" id="PS51012"/>
    </source>
</evidence>
<dbReference type="InterPro" id="IPR013525">
    <property type="entry name" value="ABC2_TM"/>
</dbReference>
<dbReference type="EMBL" id="CP036150">
    <property type="protein sequence ID" value="QEN06467.1"/>
    <property type="molecule type" value="Genomic_DNA"/>
</dbReference>
<feature type="transmembrane region" description="Helical" evidence="8">
    <location>
        <begin position="21"/>
        <end position="38"/>
    </location>
</feature>
<evidence type="ECO:0000313" key="10">
    <source>
        <dbReference type="EMBL" id="QEN06467.1"/>
    </source>
</evidence>
<dbReference type="Gene3D" id="3.40.1710.10">
    <property type="entry name" value="abc type-2 transporter like domain"/>
    <property type="match status" value="1"/>
</dbReference>
<keyword evidence="4" id="KW-1003">Cell membrane</keyword>
<evidence type="ECO:0000313" key="11">
    <source>
        <dbReference type="Proteomes" id="UP000324209"/>
    </source>
</evidence>
<dbReference type="InterPro" id="IPR051449">
    <property type="entry name" value="ABC-2_transporter_component"/>
</dbReference>
<feature type="transmembrane region" description="Helical" evidence="8">
    <location>
        <begin position="343"/>
        <end position="363"/>
    </location>
</feature>
<dbReference type="PANTHER" id="PTHR30294:SF29">
    <property type="entry name" value="MULTIDRUG ABC TRANSPORTER PERMEASE YBHS-RELATED"/>
    <property type="match status" value="1"/>
</dbReference>
<feature type="transmembrane region" description="Helical" evidence="8">
    <location>
        <begin position="173"/>
        <end position="196"/>
    </location>
</feature>
<dbReference type="GO" id="GO:0140359">
    <property type="term" value="F:ABC-type transporter activity"/>
    <property type="evidence" value="ECO:0007669"/>
    <property type="project" value="InterPro"/>
</dbReference>
<evidence type="ECO:0000256" key="1">
    <source>
        <dbReference type="ARBA" id="ARBA00004651"/>
    </source>
</evidence>
<name>A0A5C1QGB4_9SPIO</name>
<accession>A0A5C1QGB4</accession>
<evidence type="ECO:0000256" key="4">
    <source>
        <dbReference type="ARBA" id="ARBA00022475"/>
    </source>
</evidence>
<evidence type="ECO:0000256" key="5">
    <source>
        <dbReference type="ARBA" id="ARBA00022692"/>
    </source>
</evidence>
<dbReference type="KEGG" id="ock:EXM22_00100"/>
<feature type="transmembrane region" description="Helical" evidence="8">
    <location>
        <begin position="288"/>
        <end position="307"/>
    </location>
</feature>
<dbReference type="GO" id="GO:0005886">
    <property type="term" value="C:plasma membrane"/>
    <property type="evidence" value="ECO:0007669"/>
    <property type="project" value="UniProtKB-SubCell"/>
</dbReference>
<comment type="subcellular location">
    <subcellularLocation>
        <location evidence="1">Cell membrane</location>
        <topology evidence="1">Multi-pass membrane protein</topology>
    </subcellularLocation>
</comment>
<dbReference type="InterPro" id="IPR047817">
    <property type="entry name" value="ABC2_TM_bact-type"/>
</dbReference>
<dbReference type="RefSeq" id="WP_149484550.1">
    <property type="nucleotide sequence ID" value="NZ_CP036150.1"/>
</dbReference>
<dbReference type="OrthoDB" id="9776218at2"/>
<keyword evidence="11" id="KW-1185">Reference proteome</keyword>
<keyword evidence="6 8" id="KW-1133">Transmembrane helix</keyword>
<dbReference type="Pfam" id="PF12698">
    <property type="entry name" value="ABC2_membrane_3"/>
    <property type="match status" value="1"/>
</dbReference>
<feature type="domain" description="ABC transmembrane type-2" evidence="9">
    <location>
        <begin position="122"/>
        <end position="368"/>
    </location>
</feature>
<sequence length="369" mass="41717">MLKYLIEKEFKQLRRNSFLPRMIIMFPLMILLFIPLAANFEVKNINLEIIDHDHSRLSGQLIQKVSSSGYFILSGMTENYDVAMKSIEMDRSDALLVIPSGFERKLLREHSADVNISANAVNGTKGALGTSYLSAIILDFTAELNSLGNNSGTGIIPSVEILPRYRFNPYLRYPVFMVPALMVMLLTMICGFLPALNIVGEKEKGTLEQINVTPVKRFTLILSKLIPYWIIGFVVLTLCFIIARVVYSLSPAGSLLTIYVFASVFILGISGFGLVISNYGKTLQQAMFMMFFFIITFIFLSGLYTPVSSMEQWAQYFSLFVPLRYMIEVLRQVYLKGSQFSDLLIQLLALSGFALFFNAWAILSYRKSE</sequence>
<comment type="similarity">
    <text evidence="2">Belongs to the ABC-2 integral membrane protein family.</text>
</comment>
<feature type="transmembrane region" description="Helical" evidence="8">
    <location>
        <begin position="253"/>
        <end position="276"/>
    </location>
</feature>
<gene>
    <name evidence="10" type="ORF">EXM22_00100</name>
</gene>
<keyword evidence="5 8" id="KW-0812">Transmembrane</keyword>
<dbReference type="AlphaFoldDB" id="A0A5C1QGB4"/>
<evidence type="ECO:0000256" key="6">
    <source>
        <dbReference type="ARBA" id="ARBA00022989"/>
    </source>
</evidence>
<protein>
    <submittedName>
        <fullName evidence="10">ABC transporter permease</fullName>
    </submittedName>
</protein>
<evidence type="ECO:0000256" key="7">
    <source>
        <dbReference type="ARBA" id="ARBA00023136"/>
    </source>
</evidence>